<dbReference type="InterPro" id="IPR022292">
    <property type="entry name" value="CHP03843"/>
</dbReference>
<gene>
    <name evidence="1" type="ORF">UFOPK1419_00222</name>
</gene>
<organism evidence="1">
    <name type="scientific">freshwater metagenome</name>
    <dbReference type="NCBI Taxonomy" id="449393"/>
    <lineage>
        <taxon>unclassified sequences</taxon>
        <taxon>metagenomes</taxon>
        <taxon>ecological metagenomes</taxon>
    </lineage>
</organism>
<dbReference type="AlphaFoldDB" id="A0A6J6B5R3"/>
<proteinExistence type="predicted"/>
<name>A0A6J6B5R3_9ZZZZ</name>
<accession>A0A6J6B5R3</accession>
<sequence>MTTDKAQIEKLLVDLNNATLTVTGRLIDASNATLFAMCTVKDADGEREFSCIYKPIAGERPLWDFPDGTLANREYLTFLLSHWLDLHLVPPTILRDGPYGTGMVQLWIDIDSAIELMEFYSQDMPSLRTLALFDIIINNTDRKIGHLIPSTSGHLYGCDHGVTFHTEDKLRTVLWQWAGQEFTSEEIALLHEARKIFDVSKREIVESLIDIEEIEATIARIDRALISGTFSQPSPDWPAVPWPPF</sequence>
<dbReference type="NCBIfam" id="TIGR03843">
    <property type="entry name" value="SCO1664 family protein"/>
    <property type="match status" value="1"/>
</dbReference>
<reference evidence="1" key="1">
    <citation type="submission" date="2020-05" db="EMBL/GenBank/DDBJ databases">
        <authorList>
            <person name="Chiriac C."/>
            <person name="Salcher M."/>
            <person name="Ghai R."/>
            <person name="Kavagutti S V."/>
        </authorList>
    </citation>
    <scope>NUCLEOTIDE SEQUENCE</scope>
</reference>
<evidence type="ECO:0000313" key="1">
    <source>
        <dbReference type="EMBL" id="CAB4534166.1"/>
    </source>
</evidence>
<protein>
    <submittedName>
        <fullName evidence="1">Unannotated protein</fullName>
    </submittedName>
</protein>
<dbReference type="EMBL" id="CAEZSK010000016">
    <property type="protein sequence ID" value="CAB4534166.1"/>
    <property type="molecule type" value="Genomic_DNA"/>
</dbReference>